<comment type="similarity">
    <text evidence="1">Belongs to the YciI family.</text>
</comment>
<evidence type="ECO:0000313" key="4">
    <source>
        <dbReference type="Proteomes" id="UP000318405"/>
    </source>
</evidence>
<organism evidence="3 4">
    <name type="scientific">Verticiella sediminum</name>
    <dbReference type="NCBI Taxonomy" id="1247510"/>
    <lineage>
        <taxon>Bacteria</taxon>
        <taxon>Pseudomonadati</taxon>
        <taxon>Pseudomonadota</taxon>
        <taxon>Betaproteobacteria</taxon>
        <taxon>Burkholderiales</taxon>
        <taxon>Alcaligenaceae</taxon>
        <taxon>Verticiella</taxon>
    </lineage>
</organism>
<dbReference type="PANTHER" id="PTHR33606:SF3">
    <property type="entry name" value="PROTEIN YCII"/>
    <property type="match status" value="1"/>
</dbReference>
<dbReference type="InterPro" id="IPR051807">
    <property type="entry name" value="Sec-metab_biosynth-assoc"/>
</dbReference>
<gene>
    <name evidence="3" type="ORF">FOZ76_15900</name>
</gene>
<comment type="caution">
    <text evidence="3">The sequence shown here is derived from an EMBL/GenBank/DDBJ whole genome shotgun (WGS) entry which is preliminary data.</text>
</comment>
<proteinExistence type="inferred from homology"/>
<dbReference type="Proteomes" id="UP000318405">
    <property type="component" value="Unassembled WGS sequence"/>
</dbReference>
<evidence type="ECO:0000259" key="2">
    <source>
        <dbReference type="Pfam" id="PF03795"/>
    </source>
</evidence>
<accession>A0A556AJ27</accession>
<name>A0A556AJ27_9BURK</name>
<evidence type="ECO:0000256" key="1">
    <source>
        <dbReference type="ARBA" id="ARBA00007689"/>
    </source>
</evidence>
<dbReference type="SUPFAM" id="SSF54909">
    <property type="entry name" value="Dimeric alpha+beta barrel"/>
    <property type="match status" value="1"/>
</dbReference>
<dbReference type="PANTHER" id="PTHR33606">
    <property type="entry name" value="PROTEIN YCII"/>
    <property type="match status" value="1"/>
</dbReference>
<dbReference type="AlphaFoldDB" id="A0A556AJ27"/>
<protein>
    <submittedName>
        <fullName evidence="3">YciI family protein</fullName>
    </submittedName>
</protein>
<dbReference type="OrthoDB" id="9797014at2"/>
<dbReference type="Gene3D" id="3.30.70.1060">
    <property type="entry name" value="Dimeric alpha+beta barrel"/>
    <property type="match status" value="1"/>
</dbReference>
<feature type="domain" description="YCII-related" evidence="2">
    <location>
        <begin position="1"/>
        <end position="87"/>
    </location>
</feature>
<dbReference type="RefSeq" id="WP_143949242.1">
    <property type="nucleotide sequence ID" value="NZ_BAABMB010000001.1"/>
</dbReference>
<reference evidence="3 4" key="1">
    <citation type="submission" date="2019-07" db="EMBL/GenBank/DDBJ databases">
        <title>Qingshengfaniella alkalisoli gen. nov., sp. nov., isolated from saline soil.</title>
        <authorList>
            <person name="Xu L."/>
            <person name="Huang X.-X."/>
            <person name="Sun J.-Q."/>
        </authorList>
    </citation>
    <scope>NUCLEOTIDE SEQUENCE [LARGE SCALE GENOMIC DNA]</scope>
    <source>
        <strain evidence="3 4">DSM 27279</strain>
    </source>
</reference>
<sequence>MPYHIETWDHPQMSARRSELRDRHIAYLESQATRLLACGPKLNDDGTSAGGGIYIVDIDDREQARRFIEADPYCIGGLFRDIVMTQWRKAFLDGRSFLRPPG</sequence>
<keyword evidence="4" id="KW-1185">Reference proteome</keyword>
<dbReference type="InterPro" id="IPR011008">
    <property type="entry name" value="Dimeric_a/b-barrel"/>
</dbReference>
<dbReference type="Pfam" id="PF03795">
    <property type="entry name" value="YCII"/>
    <property type="match status" value="1"/>
</dbReference>
<dbReference type="InterPro" id="IPR005545">
    <property type="entry name" value="YCII"/>
</dbReference>
<evidence type="ECO:0000313" key="3">
    <source>
        <dbReference type="EMBL" id="TSH92876.1"/>
    </source>
</evidence>
<dbReference type="EMBL" id="VLTJ01000029">
    <property type="protein sequence ID" value="TSH92876.1"/>
    <property type="molecule type" value="Genomic_DNA"/>
</dbReference>